<dbReference type="PANTHER" id="PTHR24024">
    <property type="entry name" value="PULMONARY SURFACTANT-ASSOCIATED PROTEIN A"/>
    <property type="match status" value="1"/>
</dbReference>
<dbReference type="AlphaFoldDB" id="A0ABD0M1L2"/>
<sequence length="290" mass="30658">ADDTSPLEAVVEKQAQELMALKAQHTQEISALRSQLQTAESKLAQEGVVGGSYLGETGGASNRLCLSGDPQFDDAAVFNGADDTSPLEAVVEKQAQELLALKTQLQAAESKLAQEGVVGGSYQGETGGASNRLCLSRDPQFDDAAVFNGADDTSPLEAVVEKQAQELLALKTQLQAAESKLAQEGVVGGSYQGETGGASNRLCLSRDPQFDDAAFYKGYTNIHGAEYYIPGHDHPDVPCAVCRAPHPTTLMIPGNQDLPPGLDAPVLGTHHGSPLFVRFKFRVPVSGWKP</sequence>
<protein>
    <submittedName>
        <fullName evidence="2">Uncharacterized protein</fullName>
    </submittedName>
</protein>
<dbReference type="EMBL" id="JACVVK020000012">
    <property type="protein sequence ID" value="KAK7505186.1"/>
    <property type="molecule type" value="Genomic_DNA"/>
</dbReference>
<feature type="non-terminal residue" evidence="2">
    <location>
        <position position="1"/>
    </location>
</feature>
<dbReference type="Proteomes" id="UP001519460">
    <property type="component" value="Unassembled WGS sequence"/>
</dbReference>
<name>A0ABD0M1L2_9CAEN</name>
<evidence type="ECO:0000313" key="3">
    <source>
        <dbReference type="Proteomes" id="UP001519460"/>
    </source>
</evidence>
<dbReference type="InterPro" id="IPR051077">
    <property type="entry name" value="Ca-dependent_lectin"/>
</dbReference>
<feature type="coiled-coil region" evidence="1">
    <location>
        <begin position="15"/>
        <end position="42"/>
    </location>
</feature>
<comment type="caution">
    <text evidence="2">The sequence shown here is derived from an EMBL/GenBank/DDBJ whole genome shotgun (WGS) entry which is preliminary data.</text>
</comment>
<organism evidence="2 3">
    <name type="scientific">Batillaria attramentaria</name>
    <dbReference type="NCBI Taxonomy" id="370345"/>
    <lineage>
        <taxon>Eukaryota</taxon>
        <taxon>Metazoa</taxon>
        <taxon>Spiralia</taxon>
        <taxon>Lophotrochozoa</taxon>
        <taxon>Mollusca</taxon>
        <taxon>Gastropoda</taxon>
        <taxon>Caenogastropoda</taxon>
        <taxon>Sorbeoconcha</taxon>
        <taxon>Cerithioidea</taxon>
        <taxon>Batillariidae</taxon>
        <taxon>Batillaria</taxon>
    </lineage>
</organism>
<keyword evidence="1" id="KW-0175">Coiled coil</keyword>
<accession>A0ABD0M1L2</accession>
<keyword evidence="3" id="KW-1185">Reference proteome</keyword>
<proteinExistence type="predicted"/>
<evidence type="ECO:0000256" key="1">
    <source>
        <dbReference type="SAM" id="Coils"/>
    </source>
</evidence>
<evidence type="ECO:0000313" key="2">
    <source>
        <dbReference type="EMBL" id="KAK7505186.1"/>
    </source>
</evidence>
<gene>
    <name evidence="2" type="ORF">BaRGS_00003756</name>
</gene>
<dbReference type="PANTHER" id="PTHR24024:SF18">
    <property type="entry name" value="SHORT-CHAIN COLLAGEN C4-LIKE"/>
    <property type="match status" value="1"/>
</dbReference>
<reference evidence="2 3" key="1">
    <citation type="journal article" date="2023" name="Sci. Data">
        <title>Genome assembly of the Korean intertidal mud-creeper Batillaria attramentaria.</title>
        <authorList>
            <person name="Patra A.K."/>
            <person name="Ho P.T."/>
            <person name="Jun S."/>
            <person name="Lee S.J."/>
            <person name="Kim Y."/>
            <person name="Won Y.J."/>
        </authorList>
    </citation>
    <scope>NUCLEOTIDE SEQUENCE [LARGE SCALE GENOMIC DNA]</scope>
    <source>
        <strain evidence="2">Wonlab-2016</strain>
    </source>
</reference>